<dbReference type="Gene3D" id="1.25.10.10">
    <property type="entry name" value="Leucine-rich Repeat Variant"/>
    <property type="match status" value="1"/>
</dbReference>
<keyword evidence="2" id="KW-0677">Repeat</keyword>
<comment type="similarity">
    <text evidence="1">Belongs to the CAND family.</text>
</comment>
<dbReference type="InterPro" id="IPR011989">
    <property type="entry name" value="ARM-like"/>
</dbReference>
<dbReference type="SUPFAM" id="SSF48371">
    <property type="entry name" value="ARM repeat"/>
    <property type="match status" value="1"/>
</dbReference>
<dbReference type="GO" id="GO:0010265">
    <property type="term" value="P:SCF complex assembly"/>
    <property type="evidence" value="ECO:0007669"/>
    <property type="project" value="InterPro"/>
</dbReference>
<evidence type="ECO:0000259" key="4">
    <source>
        <dbReference type="Pfam" id="PF08623"/>
    </source>
</evidence>
<evidence type="ECO:0000256" key="3">
    <source>
        <dbReference type="ARBA" id="ARBA00022786"/>
    </source>
</evidence>
<proteinExistence type="inferred from homology"/>
<dbReference type="AlphaFoldDB" id="A0A0M3KE60"/>
<reference evidence="5" key="1">
    <citation type="submission" date="2017-02" db="UniProtKB">
        <authorList>
            <consortium name="WormBaseParasite"/>
        </authorList>
    </citation>
    <scope>IDENTIFICATION</scope>
</reference>
<dbReference type="Pfam" id="PF08623">
    <property type="entry name" value="TIP120"/>
    <property type="match status" value="1"/>
</dbReference>
<name>A0A0M3KE60_ANISI</name>
<dbReference type="InterPro" id="IPR016024">
    <property type="entry name" value="ARM-type_fold"/>
</dbReference>
<organism evidence="5">
    <name type="scientific">Anisakis simplex</name>
    <name type="common">Herring worm</name>
    <dbReference type="NCBI Taxonomy" id="6269"/>
    <lineage>
        <taxon>Eukaryota</taxon>
        <taxon>Metazoa</taxon>
        <taxon>Ecdysozoa</taxon>
        <taxon>Nematoda</taxon>
        <taxon>Chromadorea</taxon>
        <taxon>Rhabditida</taxon>
        <taxon>Spirurina</taxon>
        <taxon>Ascaridomorpha</taxon>
        <taxon>Ascaridoidea</taxon>
        <taxon>Anisakidae</taxon>
        <taxon>Anisakis</taxon>
        <taxon>Anisakis simplex complex</taxon>
    </lineage>
</organism>
<dbReference type="InterPro" id="IPR039852">
    <property type="entry name" value="CAND1/CAND2"/>
</dbReference>
<evidence type="ECO:0000256" key="1">
    <source>
        <dbReference type="ARBA" id="ARBA00007657"/>
    </source>
</evidence>
<evidence type="ECO:0000256" key="2">
    <source>
        <dbReference type="ARBA" id="ARBA00022737"/>
    </source>
</evidence>
<accession>A0A0M3KE60</accession>
<sequence>LSKSSQLANQLAQQLRTADTPDGVRLFSLLTLGELGRKCPKVYENDSTLKPEELLVDAFNSSSEELKTAASYSLGMLAVGNLEKFLPFLLKQINSQPKRQYLLLHALKEVIGSESVDMKAMEFFRPRIEQIWPVLMDHAIWPVLMDHAVCAEEGTRNVVAECLGKLCLVHPESLLPLLKDCTVSKNPLMRASAVTAVKFLIVEQWTAADDLLHDAMPDFLQTVNDRDLNIRDILDVFLPSLYAETMVKKELVREVEMGPFKHTVDDGLDLRKAAFECMYTLLETCLERLEINEFMTHMESGLKDHHDIKLLTCLMLARLAALCPTQVLQRLDRLCEPLKVSFKRGLI</sequence>
<evidence type="ECO:0000313" key="5">
    <source>
        <dbReference type="WBParaSite" id="ASIM_0001926501-mRNA-1"/>
    </source>
</evidence>
<dbReference type="InterPro" id="IPR013932">
    <property type="entry name" value="TATA-bd_TIP120"/>
</dbReference>
<keyword evidence="3" id="KW-0833">Ubl conjugation pathway</keyword>
<feature type="domain" description="TATA-binding protein interacting (TIP20)" evidence="4">
    <location>
        <begin position="230"/>
        <end position="342"/>
    </location>
</feature>
<protein>
    <submittedName>
        <fullName evidence="5">Cullin-associated NEDD8-dissociated protein 2 (inferred by orthology to a human protein)</fullName>
    </submittedName>
</protein>
<dbReference type="WBParaSite" id="ASIM_0001926501-mRNA-1">
    <property type="protein sequence ID" value="ASIM_0001926501-mRNA-1"/>
    <property type="gene ID" value="ASIM_0001926501"/>
</dbReference>
<dbReference type="PANTHER" id="PTHR12696">
    <property type="entry name" value="TIP120"/>
    <property type="match status" value="1"/>
</dbReference>